<dbReference type="EMBL" id="CP019699">
    <property type="protein sequence ID" value="AQS55315.1"/>
    <property type="molecule type" value="Genomic_DNA"/>
</dbReference>
<evidence type="ECO:0000256" key="1">
    <source>
        <dbReference type="ARBA" id="ARBA00012506"/>
    </source>
</evidence>
<dbReference type="InterPro" id="IPR006674">
    <property type="entry name" value="HD_domain"/>
</dbReference>
<accession>A0A1U9K5I8</accession>
<dbReference type="NCBIfam" id="TIGR00488">
    <property type="entry name" value="bis(5'-nucleosyl)-tetraphosphatase (symmetrical) YqeK"/>
    <property type="match status" value="1"/>
</dbReference>
<evidence type="ECO:0000256" key="4">
    <source>
        <dbReference type="ARBA" id="ARBA00022801"/>
    </source>
</evidence>
<evidence type="ECO:0000313" key="8">
    <source>
        <dbReference type="EMBL" id="AQS55315.1"/>
    </source>
</evidence>
<dbReference type="PROSITE" id="PS51831">
    <property type="entry name" value="HD"/>
    <property type="match status" value="1"/>
</dbReference>
<dbReference type="PANTHER" id="PTHR35795:SF1">
    <property type="entry name" value="BIS(5'-NUCLEOSYL)-TETRAPHOSPHATASE, SYMMETRICAL"/>
    <property type="match status" value="1"/>
</dbReference>
<dbReference type="SMART" id="SM00471">
    <property type="entry name" value="HDc"/>
    <property type="match status" value="1"/>
</dbReference>
<dbReference type="GO" id="GO:0008803">
    <property type="term" value="F:bis(5'-nucleosyl)-tetraphosphatase (symmetrical) activity"/>
    <property type="evidence" value="ECO:0007669"/>
    <property type="project" value="UniProtKB-EC"/>
</dbReference>
<dbReference type="InterPro" id="IPR003607">
    <property type="entry name" value="HD/PDEase_dom"/>
</dbReference>
<dbReference type="STRING" id="1471761.B0W44_05470"/>
<dbReference type="InterPro" id="IPR006675">
    <property type="entry name" value="HDIG_dom"/>
</dbReference>
<evidence type="ECO:0000259" key="7">
    <source>
        <dbReference type="PROSITE" id="PS51831"/>
    </source>
</evidence>
<dbReference type="InterPro" id="IPR051094">
    <property type="entry name" value="Diverse_Catalytic_Enzymes"/>
</dbReference>
<dbReference type="GO" id="GO:0000166">
    <property type="term" value="F:nucleotide binding"/>
    <property type="evidence" value="ECO:0007669"/>
    <property type="project" value="UniProtKB-KW"/>
</dbReference>
<dbReference type="KEGG" id="ntr:B0W44_05470"/>
<dbReference type="Proteomes" id="UP000188603">
    <property type="component" value="Chromosome"/>
</dbReference>
<comment type="catalytic activity">
    <reaction evidence="6">
        <text>P(1),P(4)-bis(5'-adenosyl) tetraphosphate + H2O = 2 ADP + 2 H(+)</text>
        <dbReference type="Rhea" id="RHEA:24252"/>
        <dbReference type="ChEBI" id="CHEBI:15377"/>
        <dbReference type="ChEBI" id="CHEBI:15378"/>
        <dbReference type="ChEBI" id="CHEBI:58141"/>
        <dbReference type="ChEBI" id="CHEBI:456216"/>
        <dbReference type="EC" id="3.6.1.41"/>
    </reaction>
</comment>
<evidence type="ECO:0000256" key="6">
    <source>
        <dbReference type="ARBA" id="ARBA00049417"/>
    </source>
</evidence>
<keyword evidence="4" id="KW-0378">Hydrolase</keyword>
<dbReference type="GO" id="GO:0046872">
    <property type="term" value="F:metal ion binding"/>
    <property type="evidence" value="ECO:0007669"/>
    <property type="project" value="UniProtKB-KW"/>
</dbReference>
<dbReference type="NCBIfam" id="TIGR00277">
    <property type="entry name" value="HDIG"/>
    <property type="match status" value="1"/>
</dbReference>
<dbReference type="Gene3D" id="1.10.3210.10">
    <property type="entry name" value="Hypothetical protein af1432"/>
    <property type="match status" value="1"/>
</dbReference>
<dbReference type="CDD" id="cd00077">
    <property type="entry name" value="HDc"/>
    <property type="match status" value="1"/>
</dbReference>
<gene>
    <name evidence="8" type="ORF">B0W44_05470</name>
</gene>
<keyword evidence="5" id="KW-0408">Iron</keyword>
<dbReference type="PANTHER" id="PTHR35795">
    <property type="entry name" value="SLR1885 PROTEIN"/>
    <property type="match status" value="1"/>
</dbReference>
<organism evidence="8 9">
    <name type="scientific">Novibacillus thermophilus</name>
    <dbReference type="NCBI Taxonomy" id="1471761"/>
    <lineage>
        <taxon>Bacteria</taxon>
        <taxon>Bacillati</taxon>
        <taxon>Bacillota</taxon>
        <taxon>Bacilli</taxon>
        <taxon>Bacillales</taxon>
        <taxon>Thermoactinomycetaceae</taxon>
        <taxon>Novibacillus</taxon>
    </lineage>
</organism>
<proteinExistence type="predicted"/>
<evidence type="ECO:0000256" key="5">
    <source>
        <dbReference type="ARBA" id="ARBA00023004"/>
    </source>
</evidence>
<evidence type="ECO:0000256" key="3">
    <source>
        <dbReference type="ARBA" id="ARBA00022741"/>
    </source>
</evidence>
<keyword evidence="9" id="KW-1185">Reference proteome</keyword>
<name>A0A1U9K5I8_9BACL</name>
<dbReference type="EC" id="3.6.1.41" evidence="1"/>
<protein>
    <recommendedName>
        <fullName evidence="1">bis(5'-nucleosyl)-tetraphosphatase (symmetrical)</fullName>
        <ecNumber evidence="1">3.6.1.41</ecNumber>
    </recommendedName>
</protein>
<dbReference type="Pfam" id="PF01966">
    <property type="entry name" value="HD"/>
    <property type="match status" value="1"/>
</dbReference>
<dbReference type="SUPFAM" id="SSF109604">
    <property type="entry name" value="HD-domain/PDEase-like"/>
    <property type="match status" value="1"/>
</dbReference>
<keyword evidence="3" id="KW-0547">Nucleotide-binding</keyword>
<feature type="domain" description="HD" evidence="7">
    <location>
        <begin position="18"/>
        <end position="132"/>
    </location>
</feature>
<dbReference type="RefSeq" id="WP_077719135.1">
    <property type="nucleotide sequence ID" value="NZ_CP019699.1"/>
</dbReference>
<dbReference type="OrthoDB" id="9782134at2"/>
<evidence type="ECO:0000313" key="9">
    <source>
        <dbReference type="Proteomes" id="UP000188603"/>
    </source>
</evidence>
<evidence type="ECO:0000256" key="2">
    <source>
        <dbReference type="ARBA" id="ARBA00022723"/>
    </source>
</evidence>
<sequence length="187" mass="21523">MKREKLLTIVKSELDESRYRHTLRVAETAVQLAHRFGADPEKADVAALLHDYSKCWPTDKQRQWIVEHKIGYDLLQHSPALWHAFVGAEAVREHLGVEDEDILNAIRYHTSGRPNMSVLEKVVCLADYIEPGRDFPGVQEVRELADHDLDGALYRSLNNTLMLLIKNNRKLYPLTVEARNDLLKEES</sequence>
<dbReference type="AlphaFoldDB" id="A0A1U9K5I8"/>
<reference evidence="8 9" key="1">
    <citation type="journal article" date="2015" name="Int. J. Syst. Evol. Microbiol.">
        <title>Novibacillus thermophilus gen. nov., sp. nov., a Gram-staining-negative and moderately thermophilic member of the family Thermoactinomycetaceae.</title>
        <authorList>
            <person name="Yang G."/>
            <person name="Chen J."/>
            <person name="Zhou S."/>
        </authorList>
    </citation>
    <scope>NUCLEOTIDE SEQUENCE [LARGE SCALE GENOMIC DNA]</scope>
    <source>
        <strain evidence="8 9">SG-1</strain>
    </source>
</reference>
<dbReference type="InterPro" id="IPR005249">
    <property type="entry name" value="YqeK"/>
</dbReference>
<keyword evidence="2" id="KW-0479">Metal-binding</keyword>